<dbReference type="RefSeq" id="WP_305994559.1">
    <property type="nucleotide sequence ID" value="NZ_JAVAMP010000047.1"/>
</dbReference>
<dbReference type="EMBL" id="JAVAMP010000047">
    <property type="protein sequence ID" value="MDP5277260.1"/>
    <property type="molecule type" value="Genomic_DNA"/>
</dbReference>
<dbReference type="Proteomes" id="UP001231941">
    <property type="component" value="Unassembled WGS sequence"/>
</dbReference>
<sequence length="290" mass="33041">PQPLEIVIEDVHLEGLTKQIPDIIQKHKTDVDGNLLYLLPQESLEVTEEIPKTIETTEATDNPVIVKTSYPVPMLDENGVQKQYEQMVRGETTEVTDEPIMEPVFDEENEVYNDVQKTDEDGNPLYWGLIGTGRMIDIFTSEEVDEQKTNDDGELLYYKEITEPLITYEDQEPLEIIQNHDSWTEELTPALEDIEQTKTIKFEDQPSLFTYDDIMNAPKVPLTAEEEIELLKSENATLILDSLQKESQIEALESENATQFLDSLEKESQFDSLENELATLTLSLVEGGVL</sequence>
<name>A0ABT9J8E1_9BACL</name>
<feature type="non-terminal residue" evidence="1">
    <location>
        <position position="1"/>
    </location>
</feature>
<proteinExistence type="predicted"/>
<evidence type="ECO:0000313" key="2">
    <source>
        <dbReference type="Proteomes" id="UP001231941"/>
    </source>
</evidence>
<accession>A0ABT9J8E1</accession>
<comment type="caution">
    <text evidence="1">The sequence shown here is derived from an EMBL/GenBank/DDBJ whole genome shotgun (WGS) entry which is preliminary data.</text>
</comment>
<keyword evidence="2" id="KW-1185">Reference proteome</keyword>
<organism evidence="1 2">
    <name type="scientific">Chengkuizengella axinellae</name>
    <dbReference type="NCBI Taxonomy" id="3064388"/>
    <lineage>
        <taxon>Bacteria</taxon>
        <taxon>Bacillati</taxon>
        <taxon>Bacillota</taxon>
        <taxon>Bacilli</taxon>
        <taxon>Bacillales</taxon>
        <taxon>Paenibacillaceae</taxon>
        <taxon>Chengkuizengella</taxon>
    </lineage>
</organism>
<evidence type="ECO:0000313" key="1">
    <source>
        <dbReference type="EMBL" id="MDP5277260.1"/>
    </source>
</evidence>
<reference evidence="1 2" key="1">
    <citation type="submission" date="2023-08" db="EMBL/GenBank/DDBJ databases">
        <authorList>
            <person name="Park J.-S."/>
        </authorList>
    </citation>
    <scope>NUCLEOTIDE SEQUENCE [LARGE SCALE GENOMIC DNA]</scope>
    <source>
        <strain evidence="1 2">2205SS18-9</strain>
    </source>
</reference>
<gene>
    <name evidence="1" type="ORF">Q5Y73_24565</name>
</gene>
<protein>
    <submittedName>
        <fullName evidence="1">Uncharacterized protein</fullName>
    </submittedName>
</protein>